<comment type="caution">
    <text evidence="2">The sequence shown here is derived from an EMBL/GenBank/DDBJ whole genome shotgun (WGS) entry which is preliminary data.</text>
</comment>
<keyword evidence="1" id="KW-0732">Signal</keyword>
<sequence length="128" mass="13975">MRKSNGHMLRSHPMRPLLLLAAVLCLSACAQMGRLPGMTDSQCVRWEMAHGSNISGRLPFDGAASRCEQFTEGTGLTESGARQIPLDLRDDPVLQAMAEDPSVNDAGYAFVPRNSTLPPAGKRWHIMQ</sequence>
<protein>
    <recommendedName>
        <fullName evidence="4">Lipoprotein</fullName>
    </recommendedName>
</protein>
<keyword evidence="3" id="KW-1185">Reference proteome</keyword>
<accession>A0A0D6MPB8</accession>
<reference evidence="2 3" key="1">
    <citation type="submission" date="2012-10" db="EMBL/GenBank/DDBJ databases">
        <title>Genome sequencing of Tanticharoenia sakaeratensis NBRC 103193.</title>
        <authorList>
            <person name="Azuma Y."/>
            <person name="Hadano H."/>
            <person name="Hirakawa H."/>
            <person name="Matsushita K."/>
        </authorList>
    </citation>
    <scope>NUCLEOTIDE SEQUENCE [LARGE SCALE GENOMIC DNA]</scope>
    <source>
        <strain evidence="2 3">NBRC 103193</strain>
    </source>
</reference>
<dbReference type="RefSeq" id="WP_148505997.1">
    <property type="nucleotide sequence ID" value="NZ_BALE01000041.1"/>
</dbReference>
<dbReference type="AlphaFoldDB" id="A0A0D6MPB8"/>
<evidence type="ECO:0000313" key="2">
    <source>
        <dbReference type="EMBL" id="GAN55271.1"/>
    </source>
</evidence>
<name>A0A0D6MPB8_9PROT</name>
<proteinExistence type="predicted"/>
<evidence type="ECO:0000256" key="1">
    <source>
        <dbReference type="SAM" id="SignalP"/>
    </source>
</evidence>
<organism evidence="2 3">
    <name type="scientific">Tanticharoenia sakaeratensis NBRC 103193</name>
    <dbReference type="NCBI Taxonomy" id="1231623"/>
    <lineage>
        <taxon>Bacteria</taxon>
        <taxon>Pseudomonadati</taxon>
        <taxon>Pseudomonadota</taxon>
        <taxon>Alphaproteobacteria</taxon>
        <taxon>Acetobacterales</taxon>
        <taxon>Acetobacteraceae</taxon>
        <taxon>Tanticharoenia</taxon>
    </lineage>
</organism>
<feature type="signal peptide" evidence="1">
    <location>
        <begin position="1"/>
        <end position="30"/>
    </location>
</feature>
<dbReference type="STRING" id="1231623.Tasa_041_066"/>
<feature type="chain" id="PRO_5002308256" description="Lipoprotein" evidence="1">
    <location>
        <begin position="31"/>
        <end position="128"/>
    </location>
</feature>
<dbReference type="Proteomes" id="UP000032679">
    <property type="component" value="Unassembled WGS sequence"/>
</dbReference>
<dbReference type="EMBL" id="BALE01000041">
    <property type="protein sequence ID" value="GAN55271.1"/>
    <property type="molecule type" value="Genomic_DNA"/>
</dbReference>
<evidence type="ECO:0008006" key="4">
    <source>
        <dbReference type="Google" id="ProtNLM"/>
    </source>
</evidence>
<dbReference type="OrthoDB" id="7225196at2"/>
<evidence type="ECO:0000313" key="3">
    <source>
        <dbReference type="Proteomes" id="UP000032679"/>
    </source>
</evidence>
<gene>
    <name evidence="2" type="ORF">Tasa_041_066</name>
</gene>